<comment type="caution">
    <text evidence="2">The sequence shown here is derived from an EMBL/GenBank/DDBJ whole genome shotgun (WGS) entry which is preliminary data.</text>
</comment>
<dbReference type="EMBL" id="AUSU01003451">
    <property type="protein sequence ID" value="EPS66835.1"/>
    <property type="molecule type" value="Genomic_DNA"/>
</dbReference>
<sequence>MPEVISETNHPMDCTKNTIGETSKKVAELESTIEAQVSSNGRVLQEPVTGEKKGKELHMELIPTVEMKEATDEVTTEKPFAIPDFVPLPFSGILQQLNTKEVQYNLFGARRYSSNVGLKYKIHAHSEDDRLQYIDDGDPLGIVLIVDVAARTKFKSEVQMEVATEIAESTGEEGLSVGKLDPHIPNPIDSEKERSVVKSVFHTFVAATIIEATSEPAGEEVGMNPNCHDDNDTAVAFS</sequence>
<feature type="non-terminal residue" evidence="2">
    <location>
        <position position="238"/>
    </location>
</feature>
<proteinExistence type="predicted"/>
<dbReference type="AlphaFoldDB" id="S8CJK5"/>
<organism evidence="2 3">
    <name type="scientific">Genlisea aurea</name>
    <dbReference type="NCBI Taxonomy" id="192259"/>
    <lineage>
        <taxon>Eukaryota</taxon>
        <taxon>Viridiplantae</taxon>
        <taxon>Streptophyta</taxon>
        <taxon>Embryophyta</taxon>
        <taxon>Tracheophyta</taxon>
        <taxon>Spermatophyta</taxon>
        <taxon>Magnoliopsida</taxon>
        <taxon>eudicotyledons</taxon>
        <taxon>Gunneridae</taxon>
        <taxon>Pentapetalae</taxon>
        <taxon>asterids</taxon>
        <taxon>lamiids</taxon>
        <taxon>Lamiales</taxon>
        <taxon>Lentibulariaceae</taxon>
        <taxon>Genlisea</taxon>
    </lineage>
</organism>
<name>S8CJK5_9LAMI</name>
<accession>S8CJK5</accession>
<evidence type="ECO:0000256" key="1">
    <source>
        <dbReference type="SAM" id="MobiDB-lite"/>
    </source>
</evidence>
<evidence type="ECO:0000313" key="3">
    <source>
        <dbReference type="Proteomes" id="UP000015453"/>
    </source>
</evidence>
<gene>
    <name evidence="2" type="ORF">M569_07941</name>
</gene>
<evidence type="ECO:0000313" key="2">
    <source>
        <dbReference type="EMBL" id="EPS66835.1"/>
    </source>
</evidence>
<dbReference type="Proteomes" id="UP000015453">
    <property type="component" value="Unassembled WGS sequence"/>
</dbReference>
<reference evidence="2 3" key="1">
    <citation type="journal article" date="2013" name="BMC Genomics">
        <title>The miniature genome of a carnivorous plant Genlisea aurea contains a low number of genes and short non-coding sequences.</title>
        <authorList>
            <person name="Leushkin E.V."/>
            <person name="Sutormin R.A."/>
            <person name="Nabieva E.R."/>
            <person name="Penin A.A."/>
            <person name="Kondrashov A.S."/>
            <person name="Logacheva M.D."/>
        </authorList>
    </citation>
    <scope>NUCLEOTIDE SEQUENCE [LARGE SCALE GENOMIC DNA]</scope>
</reference>
<keyword evidence="3" id="KW-1185">Reference proteome</keyword>
<protein>
    <submittedName>
        <fullName evidence="2">Uncharacterized protein</fullName>
    </submittedName>
</protein>
<feature type="region of interest" description="Disordered" evidence="1">
    <location>
        <begin position="217"/>
        <end position="238"/>
    </location>
</feature>